<keyword evidence="7" id="KW-0032">Aminotransferase</keyword>
<dbReference type="AlphaFoldDB" id="A0AA90JVH9"/>
<dbReference type="GO" id="GO:0008483">
    <property type="term" value="F:transaminase activity"/>
    <property type="evidence" value="ECO:0007669"/>
    <property type="project" value="UniProtKB-KW"/>
</dbReference>
<dbReference type="CDD" id="cd02440">
    <property type="entry name" value="AdoMet_MTases"/>
    <property type="match status" value="1"/>
</dbReference>
<dbReference type="PANTHER" id="PTHR43464">
    <property type="entry name" value="METHYLTRANSFERASE"/>
    <property type="match status" value="1"/>
</dbReference>
<dbReference type="PANTHER" id="PTHR43464:SF19">
    <property type="entry name" value="UBIQUINONE BIOSYNTHESIS O-METHYLTRANSFERASE, MITOCHONDRIAL"/>
    <property type="match status" value="1"/>
</dbReference>
<dbReference type="EMBL" id="JABXJJ020000001">
    <property type="protein sequence ID" value="MDI5967841.1"/>
    <property type="molecule type" value="Genomic_DNA"/>
</dbReference>
<gene>
    <name evidence="7" type="ORF">POF50_000480</name>
</gene>
<dbReference type="RefSeq" id="WP_282698421.1">
    <property type="nucleotide sequence ID" value="NZ_JABXJJ020000001.1"/>
</dbReference>
<evidence type="ECO:0000256" key="4">
    <source>
        <dbReference type="SAM" id="MobiDB-lite"/>
    </source>
</evidence>
<evidence type="ECO:0000256" key="2">
    <source>
        <dbReference type="ARBA" id="ARBA00022679"/>
    </source>
</evidence>
<dbReference type="Gene3D" id="3.90.1150.10">
    <property type="entry name" value="Aspartate Aminotransferase, domain 1"/>
    <property type="match status" value="1"/>
</dbReference>
<dbReference type="SUPFAM" id="SSF53383">
    <property type="entry name" value="PLP-dependent transferases"/>
    <property type="match status" value="1"/>
</dbReference>
<organism evidence="7">
    <name type="scientific">Streptantibioticus silvisoli</name>
    <dbReference type="NCBI Taxonomy" id="2705255"/>
    <lineage>
        <taxon>Bacteria</taxon>
        <taxon>Bacillati</taxon>
        <taxon>Actinomycetota</taxon>
        <taxon>Actinomycetes</taxon>
        <taxon>Kitasatosporales</taxon>
        <taxon>Streptomycetaceae</taxon>
        <taxon>Streptantibioticus</taxon>
    </lineage>
</organism>
<dbReference type="GO" id="GO:0030170">
    <property type="term" value="F:pyridoxal phosphate binding"/>
    <property type="evidence" value="ECO:0007669"/>
    <property type="project" value="InterPro"/>
</dbReference>
<dbReference type="SUPFAM" id="SSF53335">
    <property type="entry name" value="S-adenosyl-L-methionine-dependent methyltransferases"/>
    <property type="match status" value="1"/>
</dbReference>
<evidence type="ECO:0000259" key="5">
    <source>
        <dbReference type="Pfam" id="PF00155"/>
    </source>
</evidence>
<dbReference type="GO" id="GO:0008168">
    <property type="term" value="F:methyltransferase activity"/>
    <property type="evidence" value="ECO:0007669"/>
    <property type="project" value="UniProtKB-KW"/>
</dbReference>
<protein>
    <submittedName>
        <fullName evidence="7">Aminotransferase class I/II-fold pyridoxal phosphate-dependent enzyme</fullName>
    </submittedName>
</protein>
<feature type="compositionally biased region" description="Basic and acidic residues" evidence="4">
    <location>
        <begin position="262"/>
        <end position="271"/>
    </location>
</feature>
<name>A0AA90JVH9_9ACTN</name>
<sequence length="590" mass="62849">MSRPWYQDFFTEPFWAVAEHEYTAERTDGEAGYLAAALPAGARVLDLGCGTGRHAIALARRGFDVTGADVGEWALRQAEARAEQAGAAVRWQRLDLLRDLPWPWQDGDYDAVVCVQSFGWGTDAQQLRLLREVRRVLAPGGLLVLDHSNLLALTAHYVPEATFETDGLHAAFHRTLKTVEGRSAGTIEVRRDGLPTAVVRDDIRLYQPAEIRDLLTRAGFTVERVDAGFTTGAPVTMTSRYVQFHARRPPEPPAAISTWRPPARETGPRGLDLRWTPDEYDFVRPAVERAFAAVDPGTARAYHLADPFAGALASPVLSRHFAADLTPAMVTAGAGATGLLHALALLALPGPVLHLEGGHPDLPRWAAGLGARTVTTHPRTAVADLDRYAPTLLLLDHPTLGGEFHDRALIDELATTARARGAVVVIDEAYATYPGPAASHAPAVADHDNLVVVRSLSKGYCCGGLRVGFALAGERLTRRLRESAPPLGAGSASLAVAVRLLDEGDVFGPLRARIAATKPPVAAALRAAGVDAAAGAACLPWVTAPATPAALAALTGRGILAKTIGDRLKIAVPLSPDRVAAFHEVFTGDR</sequence>
<dbReference type="InterPro" id="IPR015421">
    <property type="entry name" value="PyrdxlP-dep_Trfase_major"/>
</dbReference>
<reference evidence="7" key="1">
    <citation type="submission" date="2023-05" db="EMBL/GenBank/DDBJ databases">
        <title>Streptantibioticus silvisoli sp. nov., acidotolerant actinomycetes 1 from pine litter.</title>
        <authorList>
            <person name="Swiecimska M."/>
            <person name="Golinska P."/>
            <person name="Sangal V."/>
            <person name="Wachnowicz B."/>
            <person name="Goodfellow M."/>
        </authorList>
    </citation>
    <scope>NUCLEOTIDE SEQUENCE</scope>
    <source>
        <strain evidence="7">SL13</strain>
    </source>
</reference>
<dbReference type="InterPro" id="IPR015424">
    <property type="entry name" value="PyrdxlP-dep_Trfase"/>
</dbReference>
<accession>A0AA90JVH9</accession>
<dbReference type="GO" id="GO:0032259">
    <property type="term" value="P:methylation"/>
    <property type="evidence" value="ECO:0007669"/>
    <property type="project" value="UniProtKB-KW"/>
</dbReference>
<evidence type="ECO:0000259" key="6">
    <source>
        <dbReference type="Pfam" id="PF13649"/>
    </source>
</evidence>
<dbReference type="Gene3D" id="3.40.640.10">
    <property type="entry name" value="Type I PLP-dependent aspartate aminotransferase-like (Major domain)"/>
    <property type="match status" value="1"/>
</dbReference>
<evidence type="ECO:0000256" key="3">
    <source>
        <dbReference type="ARBA" id="ARBA00022691"/>
    </source>
</evidence>
<comment type="caution">
    <text evidence="7">The sequence shown here is derived from an EMBL/GenBank/DDBJ whole genome shotgun (WGS) entry which is preliminary data.</text>
</comment>
<dbReference type="InterPro" id="IPR041698">
    <property type="entry name" value="Methyltransf_25"/>
</dbReference>
<keyword evidence="2" id="KW-0808">Transferase</keyword>
<keyword evidence="3" id="KW-0949">S-adenosyl-L-methionine</keyword>
<feature type="region of interest" description="Disordered" evidence="4">
    <location>
        <begin position="251"/>
        <end position="271"/>
    </location>
</feature>
<dbReference type="Pfam" id="PF00155">
    <property type="entry name" value="Aminotran_1_2"/>
    <property type="match status" value="1"/>
</dbReference>
<dbReference type="InterPro" id="IPR029063">
    <property type="entry name" value="SAM-dependent_MTases_sf"/>
</dbReference>
<evidence type="ECO:0000256" key="1">
    <source>
        <dbReference type="ARBA" id="ARBA00022603"/>
    </source>
</evidence>
<feature type="domain" description="Methyltransferase" evidence="6">
    <location>
        <begin position="44"/>
        <end position="141"/>
    </location>
</feature>
<dbReference type="InterPro" id="IPR004839">
    <property type="entry name" value="Aminotransferase_I/II_large"/>
</dbReference>
<dbReference type="Pfam" id="PF13649">
    <property type="entry name" value="Methyltransf_25"/>
    <property type="match status" value="1"/>
</dbReference>
<proteinExistence type="predicted"/>
<dbReference type="InterPro" id="IPR015422">
    <property type="entry name" value="PyrdxlP-dep_Trfase_small"/>
</dbReference>
<dbReference type="Gene3D" id="3.40.50.150">
    <property type="entry name" value="Vaccinia Virus protein VP39"/>
    <property type="match status" value="1"/>
</dbReference>
<keyword evidence="1" id="KW-0489">Methyltransferase</keyword>
<evidence type="ECO:0000313" key="7">
    <source>
        <dbReference type="EMBL" id="MDI5967841.1"/>
    </source>
</evidence>
<feature type="domain" description="Aminotransferase class I/classII large" evidence="5">
    <location>
        <begin position="404"/>
        <end position="542"/>
    </location>
</feature>